<dbReference type="Gene3D" id="3.30.460.10">
    <property type="entry name" value="Beta Polymerase, domain 2"/>
    <property type="match status" value="2"/>
</dbReference>
<dbReference type="RefSeq" id="WP_051905267.1">
    <property type="nucleotide sequence ID" value="NZ_CP011786.1"/>
</dbReference>
<evidence type="ECO:0000313" key="11">
    <source>
        <dbReference type="Proteomes" id="UP000029015"/>
    </source>
</evidence>
<dbReference type="PANTHER" id="PTHR30621">
    <property type="entry name" value="GLUTAMINE SYNTHETASE ADENYLYLTRANSFERASE"/>
    <property type="match status" value="1"/>
</dbReference>
<keyword evidence="6" id="KW-0511">Multifunctional enzyme</keyword>
<organism evidence="10 11">
    <name type="scientific">Bifidobacterium actinocoloniiforme DSM 22766</name>
    <dbReference type="NCBI Taxonomy" id="1437605"/>
    <lineage>
        <taxon>Bacteria</taxon>
        <taxon>Bacillati</taxon>
        <taxon>Actinomycetota</taxon>
        <taxon>Actinomycetes</taxon>
        <taxon>Bifidobacteriales</taxon>
        <taxon>Bifidobacteriaceae</taxon>
        <taxon>Bifidobacterium</taxon>
    </lineage>
</organism>
<keyword evidence="1 10" id="KW-0808">Transferase</keyword>
<evidence type="ECO:0000256" key="3">
    <source>
        <dbReference type="ARBA" id="ARBA00022741"/>
    </source>
</evidence>
<evidence type="ECO:0000256" key="6">
    <source>
        <dbReference type="ARBA" id="ARBA00023268"/>
    </source>
</evidence>
<feature type="domain" description="PII-uridylyltransferase/Glutamine-synthetase adenylyltransferase" evidence="9">
    <location>
        <begin position="455"/>
        <end position="561"/>
    </location>
</feature>
<dbReference type="Pfam" id="PF08335">
    <property type="entry name" value="GlnD_UR_UTase"/>
    <property type="match status" value="2"/>
</dbReference>
<comment type="caution">
    <text evidence="10">The sequence shown here is derived from an EMBL/GenBank/DDBJ whole genome shotgun (WGS) entry which is preliminary data.</text>
</comment>
<dbReference type="GO" id="GO:0008882">
    <property type="term" value="F:[glutamate-ammonia-ligase] adenylyltransferase activity"/>
    <property type="evidence" value="ECO:0007669"/>
    <property type="project" value="UniProtKB-EC"/>
</dbReference>
<keyword evidence="5" id="KW-0460">Magnesium</keyword>
<dbReference type="SUPFAM" id="SSF81301">
    <property type="entry name" value="Nucleotidyltransferase"/>
    <property type="match status" value="2"/>
</dbReference>
<keyword evidence="2 10" id="KW-0548">Nucleotidyltransferase</keyword>
<dbReference type="Proteomes" id="UP000029015">
    <property type="component" value="Unassembled WGS sequence"/>
</dbReference>
<evidence type="ECO:0000259" key="8">
    <source>
        <dbReference type="Pfam" id="PF03710"/>
    </source>
</evidence>
<keyword evidence="10" id="KW-0436">Ligase</keyword>
<dbReference type="Pfam" id="PF03710">
    <property type="entry name" value="GlnE"/>
    <property type="match status" value="2"/>
</dbReference>
<dbReference type="GO" id="GO:0000820">
    <property type="term" value="P:regulation of glutamine family amino acid metabolic process"/>
    <property type="evidence" value="ECO:0007669"/>
    <property type="project" value="TreeGrafter"/>
</dbReference>
<dbReference type="InterPro" id="IPR013546">
    <property type="entry name" value="PII_UdlTrfase/GS_AdlTrfase"/>
</dbReference>
<dbReference type="InterPro" id="IPR005190">
    <property type="entry name" value="GlnE_rpt_dom"/>
</dbReference>
<feature type="domain" description="Glutamate-ammonia ligase adenylyltransferase repeated" evidence="8">
    <location>
        <begin position="193"/>
        <end position="433"/>
    </location>
</feature>
<keyword evidence="4" id="KW-0067">ATP-binding</keyword>
<dbReference type="EMBL" id="JGYK01000001">
    <property type="protein sequence ID" value="KFI40058.1"/>
    <property type="molecule type" value="Genomic_DNA"/>
</dbReference>
<dbReference type="SUPFAM" id="SSF81593">
    <property type="entry name" value="Nucleotidyltransferase substrate binding subunit/domain"/>
    <property type="match status" value="2"/>
</dbReference>
<feature type="domain" description="PII-uridylyltransferase/Glutamine-synthetase adenylyltransferase" evidence="9">
    <location>
        <begin position="982"/>
        <end position="1121"/>
    </location>
</feature>
<keyword evidence="3" id="KW-0547">Nucleotide-binding</keyword>
<dbReference type="CDD" id="cd05401">
    <property type="entry name" value="NT_GlnE_GlnD_like"/>
    <property type="match status" value="2"/>
</dbReference>
<name>A0A086Z0K8_9BIFI</name>
<dbReference type="GO" id="GO:0005524">
    <property type="term" value="F:ATP binding"/>
    <property type="evidence" value="ECO:0007669"/>
    <property type="project" value="UniProtKB-KW"/>
</dbReference>
<reference evidence="10 11" key="1">
    <citation type="submission" date="2014-03" db="EMBL/GenBank/DDBJ databases">
        <title>Genomics of Bifidobacteria.</title>
        <authorList>
            <person name="Ventura M."/>
            <person name="Milani C."/>
            <person name="Lugli G.A."/>
        </authorList>
    </citation>
    <scope>NUCLEOTIDE SEQUENCE [LARGE SCALE GENOMIC DNA]</scope>
    <source>
        <strain evidence="10 11">DSM 22766</strain>
    </source>
</reference>
<dbReference type="InterPro" id="IPR023057">
    <property type="entry name" value="GlnE"/>
</dbReference>
<dbReference type="Gene3D" id="1.20.120.330">
    <property type="entry name" value="Nucleotidyltransferases domain 2"/>
    <property type="match status" value="2"/>
</dbReference>
<gene>
    <name evidence="10" type="ORF">BACT_0760</name>
</gene>
<feature type="region of interest" description="Disordered" evidence="7">
    <location>
        <begin position="91"/>
        <end position="135"/>
    </location>
</feature>
<feature type="domain" description="Glutamate-ammonia ligase adenylyltransferase repeated" evidence="8">
    <location>
        <begin position="719"/>
        <end position="958"/>
    </location>
</feature>
<evidence type="ECO:0000313" key="10">
    <source>
        <dbReference type="EMBL" id="KFI40058.1"/>
    </source>
</evidence>
<protein>
    <submittedName>
        <fullName evidence="10">Glutamate-ammonia-ligase adenylyltransferase</fullName>
        <ecNumber evidence="10">2.7.7.42</ecNumber>
    </submittedName>
</protein>
<dbReference type="PANTHER" id="PTHR30621:SF0">
    <property type="entry name" value="BIFUNCTIONAL GLUTAMINE SYNTHETASE ADENYLYLTRANSFERASE_ADENYLYL-REMOVING ENZYME"/>
    <property type="match status" value="1"/>
</dbReference>
<keyword evidence="11" id="KW-1185">Reference proteome</keyword>
<dbReference type="eggNOG" id="COG1391">
    <property type="taxonomic scope" value="Bacteria"/>
</dbReference>
<evidence type="ECO:0000256" key="4">
    <source>
        <dbReference type="ARBA" id="ARBA00022840"/>
    </source>
</evidence>
<evidence type="ECO:0000259" key="9">
    <source>
        <dbReference type="Pfam" id="PF08335"/>
    </source>
</evidence>
<dbReference type="GO" id="GO:0005829">
    <property type="term" value="C:cytosol"/>
    <property type="evidence" value="ECO:0007669"/>
    <property type="project" value="TreeGrafter"/>
</dbReference>
<dbReference type="EC" id="2.7.7.42" evidence="10"/>
<evidence type="ECO:0000256" key="1">
    <source>
        <dbReference type="ARBA" id="ARBA00022679"/>
    </source>
</evidence>
<dbReference type="GO" id="GO:0016874">
    <property type="term" value="F:ligase activity"/>
    <property type="evidence" value="ECO:0007669"/>
    <property type="project" value="UniProtKB-KW"/>
</dbReference>
<sequence>MVATGEDGAAGDLNSVKLIRAGLRNVGRARRELDKLARLGLGSQGVDLLLEYLGHACDPDKALEALTHIGEESAGPGAVTGWALDGSEAQALQEHGGGTTPLEPSGVNSALAVGPSSPAGATPLKSPNSSHLGGAIAPAPSLPGVAPAPAWPGSGIYEPGMQGVGTSVVGAEANEYGSELSMSHLARRPEALNRLVLVLGASQAMGRLMQHRPALVAAAAHGQLGGASLRQEVAHAAGAGKRINYAPAVSALRAGYYRRLAAIMADDLRARDPVAAQPQVSRALSDLAGETLDAALAIARRKVPGADSCRFAVIGMGKLGAQELNYVSDVDLIYLVEPAGPETGSSAHDLVETGSAIAMALQRICQSVIPGVVEPPLWKVDTALRPEGKDGPLVRTLDSHREYYGSWADNWEFQALLKARPVAGDADLGERYQAMCDELVWSASQRPNFVYDCQEMRSRVETLIPAKLKDREIKLGAGGLRDVEFTVQMLQLVHGRTDSSLRVRSTLDALDALAAGGYISSHHARRLAADYRFERVLEHRQQMWLLKRTHLFPDLGSHNQGGLKSRRKLTLKDLESNEELSRLSRAFDLHPDELVDRYDRTRREVRRLHLAIYFRPMLPIEAQLDDDEVSLKPEAAKERFASIGFADPDAALRHVQALTRGLTRSAKINRILLPAVFAWLGAGQDPDMGLLGWRTLEERFGNKSTYLGFLRDSSSAARRLCHVLANSRYLSGALCKSVESVTWLGDDHLLEPRGLDSLTISCDAYLQRHADDMAGFADAVRAMRRREIERIGLGWLSRVNDESACLEGMSDVHDAMMQSSLDWALQNQKRQQGLDHAPARICVIALGRYGGREVNFNSDADAMLIYEPAAEADDAQAGAFARAVSDDLRAILGSMTLSLEPKVDLDLDLRPEGKIGPIVRSLESCRRYYQQWSAVWEHQALLRARRAAGDENLADRFLFEVADPLRYPASPPSVEQVAEIRKLKARMEAERLPRGVRRDRHLKLGAGGLSDVEWTVQLYQLEYAGQCPGLRTTSTLEALDELKELGLIASKDAKTLREGWRLCTGARNGSYLWSGRASQADILPDDTYTLGAMAVYQGYPAHRGADFVNQLLAAMRRSREVMVRLFYGQ</sequence>
<dbReference type="AlphaFoldDB" id="A0A086Z0K8"/>
<accession>A0A086Z0K8</accession>
<evidence type="ECO:0000256" key="7">
    <source>
        <dbReference type="SAM" id="MobiDB-lite"/>
    </source>
</evidence>
<evidence type="ECO:0000256" key="5">
    <source>
        <dbReference type="ARBA" id="ARBA00022842"/>
    </source>
</evidence>
<evidence type="ECO:0000256" key="2">
    <source>
        <dbReference type="ARBA" id="ARBA00022695"/>
    </source>
</evidence>
<dbReference type="NCBIfam" id="NF010707">
    <property type="entry name" value="PRK14109.1"/>
    <property type="match status" value="1"/>
</dbReference>
<proteinExistence type="predicted"/>
<dbReference type="InterPro" id="IPR043519">
    <property type="entry name" value="NT_sf"/>
</dbReference>